<keyword evidence="3 5" id="KW-0238">DNA-binding</keyword>
<evidence type="ECO:0000256" key="1">
    <source>
        <dbReference type="ARBA" id="ARBA00022491"/>
    </source>
</evidence>
<evidence type="ECO:0000256" key="5">
    <source>
        <dbReference type="PROSITE-ProRule" id="PRU00335"/>
    </source>
</evidence>
<feature type="domain" description="HTH tetR-type" evidence="7">
    <location>
        <begin position="21"/>
        <end position="81"/>
    </location>
</feature>
<keyword evidence="9" id="KW-1185">Reference proteome</keyword>
<dbReference type="Proteomes" id="UP000199629">
    <property type="component" value="Unassembled WGS sequence"/>
</dbReference>
<dbReference type="InterPro" id="IPR050109">
    <property type="entry name" value="HTH-type_TetR-like_transc_reg"/>
</dbReference>
<evidence type="ECO:0000256" key="2">
    <source>
        <dbReference type="ARBA" id="ARBA00023015"/>
    </source>
</evidence>
<gene>
    <name evidence="8" type="ORF">GA0070214_111149</name>
</gene>
<dbReference type="SUPFAM" id="SSF48498">
    <property type="entry name" value="Tetracyclin repressor-like, C-terminal domain"/>
    <property type="match status" value="1"/>
</dbReference>
<evidence type="ECO:0000256" key="3">
    <source>
        <dbReference type="ARBA" id="ARBA00023125"/>
    </source>
</evidence>
<dbReference type="PANTHER" id="PTHR30055:SF151">
    <property type="entry name" value="TRANSCRIPTIONAL REGULATORY PROTEIN"/>
    <property type="match status" value="1"/>
</dbReference>
<dbReference type="SUPFAM" id="SSF46689">
    <property type="entry name" value="Homeodomain-like"/>
    <property type="match status" value="1"/>
</dbReference>
<dbReference type="PRINTS" id="PR00400">
    <property type="entry name" value="TETREPRESSOR"/>
</dbReference>
<dbReference type="GO" id="GO:0000976">
    <property type="term" value="F:transcription cis-regulatory region binding"/>
    <property type="evidence" value="ECO:0007669"/>
    <property type="project" value="TreeGrafter"/>
</dbReference>
<dbReference type="InterPro" id="IPR004111">
    <property type="entry name" value="Repressor_TetR_C"/>
</dbReference>
<dbReference type="InterPro" id="IPR003012">
    <property type="entry name" value="Tet_transcr_reg_TetR"/>
</dbReference>
<dbReference type="InterPro" id="IPR009057">
    <property type="entry name" value="Homeodomain-like_sf"/>
</dbReference>
<evidence type="ECO:0000256" key="4">
    <source>
        <dbReference type="ARBA" id="ARBA00023163"/>
    </source>
</evidence>
<dbReference type="Pfam" id="PF00440">
    <property type="entry name" value="TetR_N"/>
    <property type="match status" value="1"/>
</dbReference>
<evidence type="ECO:0000259" key="7">
    <source>
        <dbReference type="PROSITE" id="PS50977"/>
    </source>
</evidence>
<accession>A0A1C4Z406</accession>
<dbReference type="RefSeq" id="WP_244167858.1">
    <property type="nucleotide sequence ID" value="NZ_FMCS01000011.1"/>
</dbReference>
<dbReference type="AlphaFoldDB" id="A0A1C4Z406"/>
<feature type="DNA-binding region" description="H-T-H motif" evidence="5">
    <location>
        <begin position="44"/>
        <end position="63"/>
    </location>
</feature>
<dbReference type="PRINTS" id="PR00455">
    <property type="entry name" value="HTHTETR"/>
</dbReference>
<proteinExistence type="predicted"/>
<keyword evidence="1" id="KW-0678">Repressor</keyword>
<name>A0A1C4Z406_9ACTN</name>
<dbReference type="GO" id="GO:0003700">
    <property type="term" value="F:DNA-binding transcription factor activity"/>
    <property type="evidence" value="ECO:0007669"/>
    <property type="project" value="TreeGrafter"/>
</dbReference>
<dbReference type="PANTHER" id="PTHR30055">
    <property type="entry name" value="HTH-TYPE TRANSCRIPTIONAL REGULATOR RUTR"/>
    <property type="match status" value="1"/>
</dbReference>
<keyword evidence="2" id="KW-0805">Transcription regulation</keyword>
<organism evidence="8 9">
    <name type="scientific">Micromonospora chaiyaphumensis</name>
    <dbReference type="NCBI Taxonomy" id="307119"/>
    <lineage>
        <taxon>Bacteria</taxon>
        <taxon>Bacillati</taxon>
        <taxon>Actinomycetota</taxon>
        <taxon>Actinomycetes</taxon>
        <taxon>Micromonosporales</taxon>
        <taxon>Micromonosporaceae</taxon>
        <taxon>Micromonospora</taxon>
    </lineage>
</organism>
<sequence length="246" mass="26814">MSETPAPPWRTRPRSRSPRRPLSQQAVVDAALALINREGLGALSMRRVAQELNTGAASLYAHVSGKEELLELLVDRASAEIVVPDPEPARWTEQIREVALQAYRVYATHTNLALASLATIPTGANALRVTEGMLAILLAGGVPPRPAAWFLDRLFLYIAGDAYEGALYAEKVRASGQDRETWWAGLYQQLRTYYGNLPPRTYPNITAHLDDLMEGGGDERFLFGVDLLIRGVATHVPAGSEGGRAG</sequence>
<dbReference type="Gene3D" id="1.10.357.10">
    <property type="entry name" value="Tetracycline Repressor, domain 2"/>
    <property type="match status" value="1"/>
</dbReference>
<dbReference type="GO" id="GO:0045892">
    <property type="term" value="P:negative regulation of DNA-templated transcription"/>
    <property type="evidence" value="ECO:0007669"/>
    <property type="project" value="InterPro"/>
</dbReference>
<dbReference type="EMBL" id="FMCS01000011">
    <property type="protein sequence ID" value="SCF27715.1"/>
    <property type="molecule type" value="Genomic_DNA"/>
</dbReference>
<reference evidence="9" key="1">
    <citation type="submission" date="2016-06" db="EMBL/GenBank/DDBJ databases">
        <authorList>
            <person name="Varghese N."/>
            <person name="Submissions Spin"/>
        </authorList>
    </citation>
    <scope>NUCLEOTIDE SEQUENCE [LARGE SCALE GENOMIC DNA]</scope>
    <source>
        <strain evidence="9">DSM 45246</strain>
    </source>
</reference>
<protein>
    <submittedName>
        <fullName evidence="8">Transcriptional regulator, TetR family</fullName>
    </submittedName>
</protein>
<dbReference type="Pfam" id="PF02909">
    <property type="entry name" value="TetR_C_1"/>
    <property type="match status" value="1"/>
</dbReference>
<dbReference type="GO" id="GO:0046677">
    <property type="term" value="P:response to antibiotic"/>
    <property type="evidence" value="ECO:0007669"/>
    <property type="project" value="InterPro"/>
</dbReference>
<keyword evidence="4" id="KW-0804">Transcription</keyword>
<evidence type="ECO:0000313" key="9">
    <source>
        <dbReference type="Proteomes" id="UP000199629"/>
    </source>
</evidence>
<feature type="region of interest" description="Disordered" evidence="6">
    <location>
        <begin position="1"/>
        <end position="23"/>
    </location>
</feature>
<dbReference type="InterPro" id="IPR001647">
    <property type="entry name" value="HTH_TetR"/>
</dbReference>
<feature type="compositionally biased region" description="Pro residues" evidence="6">
    <location>
        <begin position="1"/>
        <end position="10"/>
    </location>
</feature>
<evidence type="ECO:0000256" key="6">
    <source>
        <dbReference type="SAM" id="MobiDB-lite"/>
    </source>
</evidence>
<evidence type="ECO:0000313" key="8">
    <source>
        <dbReference type="EMBL" id="SCF27715.1"/>
    </source>
</evidence>
<dbReference type="PROSITE" id="PS50977">
    <property type="entry name" value="HTH_TETR_2"/>
    <property type="match status" value="1"/>
</dbReference>
<dbReference type="InterPro" id="IPR036271">
    <property type="entry name" value="Tet_transcr_reg_TetR-rel_C_sf"/>
</dbReference>